<dbReference type="OMA" id="PEATWCN"/>
<evidence type="ECO:0000313" key="3">
    <source>
        <dbReference type="EnsemblPlants" id="QL12p038832:mrna"/>
    </source>
</evidence>
<dbReference type="InterPro" id="IPR050466">
    <property type="entry name" value="Carboxylest/Gibb_receptor"/>
</dbReference>
<reference evidence="3 4" key="1">
    <citation type="journal article" date="2016" name="G3 (Bethesda)">
        <title>First Draft Assembly and Annotation of the Genome of a California Endemic Oak Quercus lobata Nee (Fagaceae).</title>
        <authorList>
            <person name="Sork V.L."/>
            <person name="Fitz-Gibbon S.T."/>
            <person name="Puiu D."/>
            <person name="Crepeau M."/>
            <person name="Gugger P.F."/>
            <person name="Sherman R."/>
            <person name="Stevens K."/>
            <person name="Langley C.H."/>
            <person name="Pellegrini M."/>
            <person name="Salzberg S.L."/>
        </authorList>
    </citation>
    <scope>NUCLEOTIDE SEQUENCE [LARGE SCALE GENOMIC DNA]</scope>
    <source>
        <strain evidence="3 4">cv. SW786</strain>
    </source>
</reference>
<dbReference type="SUPFAM" id="SSF53474">
    <property type="entry name" value="alpha/beta-Hydrolases"/>
    <property type="match status" value="1"/>
</dbReference>
<dbReference type="GO" id="GO:0016787">
    <property type="term" value="F:hydrolase activity"/>
    <property type="evidence" value="ECO:0007669"/>
    <property type="project" value="InterPro"/>
</dbReference>
<dbReference type="InterPro" id="IPR029058">
    <property type="entry name" value="AB_hydrolase_fold"/>
</dbReference>
<dbReference type="AlphaFoldDB" id="A0A7N2N5I5"/>
<evidence type="ECO:0000313" key="4">
    <source>
        <dbReference type="Proteomes" id="UP000594261"/>
    </source>
</evidence>
<dbReference type="EnsemblPlants" id="QL12p038832:mrna">
    <property type="protein sequence ID" value="QL12p038832:mrna"/>
    <property type="gene ID" value="QL12p038832"/>
</dbReference>
<dbReference type="Pfam" id="PF07859">
    <property type="entry name" value="Abhydrolase_3"/>
    <property type="match status" value="1"/>
</dbReference>
<feature type="domain" description="Alpha/beta hydrolase fold-3" evidence="2">
    <location>
        <begin position="2"/>
        <end position="48"/>
    </location>
</feature>
<dbReference type="InterPro" id="IPR013094">
    <property type="entry name" value="AB_hydrolase_3"/>
</dbReference>
<accession>A0A7N2N5I5</accession>
<dbReference type="InParanoid" id="A0A7N2N5I5"/>
<protein>
    <recommendedName>
        <fullName evidence="2">Alpha/beta hydrolase fold-3 domain-containing protein</fullName>
    </recommendedName>
</protein>
<comment type="similarity">
    <text evidence="1">Belongs to the 'GDXG' lipolytic enzyme family.</text>
</comment>
<evidence type="ECO:0000256" key="1">
    <source>
        <dbReference type="ARBA" id="ARBA00010515"/>
    </source>
</evidence>
<reference evidence="3" key="2">
    <citation type="submission" date="2021-01" db="UniProtKB">
        <authorList>
            <consortium name="EnsemblPlants"/>
        </authorList>
    </citation>
    <scope>IDENTIFICATION</scope>
</reference>
<proteinExistence type="inferred from homology"/>
<dbReference type="Gene3D" id="3.40.50.1820">
    <property type="entry name" value="alpha/beta hydrolase"/>
    <property type="match status" value="1"/>
</dbReference>
<dbReference type="PANTHER" id="PTHR23024">
    <property type="entry name" value="ARYLACETAMIDE DEACETYLASE"/>
    <property type="match status" value="1"/>
</dbReference>
<dbReference type="Gramene" id="QL12p038832:mrna">
    <property type="protein sequence ID" value="QL12p038832:mrna"/>
    <property type="gene ID" value="QL12p038832"/>
</dbReference>
<keyword evidence="4" id="KW-1185">Reference proteome</keyword>
<dbReference type="EMBL" id="LRBV02000012">
    <property type="status" value="NOT_ANNOTATED_CDS"/>
    <property type="molecule type" value="Genomic_DNA"/>
</dbReference>
<dbReference type="Proteomes" id="UP000594261">
    <property type="component" value="Chromosome 12"/>
</dbReference>
<evidence type="ECO:0000259" key="2">
    <source>
        <dbReference type="Pfam" id="PF07859"/>
    </source>
</evidence>
<sequence length="94" mass="10510">MNNDFCSNMALQLAVVVVSVEYRLAPEHRLPAAYDDAIEALHWIKSYQVGLRASTSVDDFKPLKIKGLVLHHPFLGGSQRTKSKLRLVNNPVLP</sequence>
<organism evidence="3 4">
    <name type="scientific">Quercus lobata</name>
    <name type="common">Valley oak</name>
    <dbReference type="NCBI Taxonomy" id="97700"/>
    <lineage>
        <taxon>Eukaryota</taxon>
        <taxon>Viridiplantae</taxon>
        <taxon>Streptophyta</taxon>
        <taxon>Embryophyta</taxon>
        <taxon>Tracheophyta</taxon>
        <taxon>Spermatophyta</taxon>
        <taxon>Magnoliopsida</taxon>
        <taxon>eudicotyledons</taxon>
        <taxon>Gunneridae</taxon>
        <taxon>Pentapetalae</taxon>
        <taxon>rosids</taxon>
        <taxon>fabids</taxon>
        <taxon>Fagales</taxon>
        <taxon>Fagaceae</taxon>
        <taxon>Quercus</taxon>
    </lineage>
</organism>
<dbReference type="PANTHER" id="PTHR23024:SF546">
    <property type="entry name" value="CARBOXYLESTERASE 120-RELATED"/>
    <property type="match status" value="1"/>
</dbReference>
<name>A0A7N2N5I5_QUELO</name>